<dbReference type="Pfam" id="PF00361">
    <property type="entry name" value="Proton_antipo_M"/>
    <property type="match status" value="1"/>
</dbReference>
<accession>A0A810MZ14</accession>
<dbReference type="GO" id="GO:0015990">
    <property type="term" value="P:electron transport coupled proton transport"/>
    <property type="evidence" value="ECO:0007669"/>
    <property type="project" value="TreeGrafter"/>
</dbReference>
<sequence length="508" mass="51922">MTTGQVALVAVLAVPAVGAVAVAALTRRADRTARVVATVVAAVAFLISLALYGIGDRGWARYQAEAAGPGILPWHELDLTWVPGLDLRFHLGVDGISYPLVVLTTLLTLLCCAYSLRHVPAGGPGGYLVALLLVIEVGIVGTFLALDLVLFFVFFEVVLLPMFVVIAGWGGEDRRRAARKFVLYTLFGSVLLLVGVVTVVAAAGTADIVALTGGANLSRTTQLAAFVLLAVAFAVKSPLWPLHTWLPDAHTQAPTVGSVILAGVLLKMGTYGIIRIAVGVAPEGARWAAPVLGVLAVAAVVVGSLVCLRQTDLKRLIAYSSVGHMGFVLLGVATLTATGIEAALIGNVAHGVITGLLFFLAGAIKDRLHTGSLTELGGLRERLPALSGLFAFAAVASLGLPGLAGFWGEAFAVVAALQRGGPLWTTLAVVAAVGGALTAAYFLRLLRRLTHGPASPVVAATPAAPIGAGELVAWSPLVVLALAVGLIPALVLGVAGAPVEALTGVVGQ</sequence>
<keyword evidence="3 6" id="KW-0812">Transmembrane</keyword>
<evidence type="ECO:0000313" key="10">
    <source>
        <dbReference type="Proteomes" id="UP000680866"/>
    </source>
</evidence>
<feature type="transmembrane region" description="Helical" evidence="7">
    <location>
        <begin position="6"/>
        <end position="26"/>
    </location>
</feature>
<dbReference type="GO" id="GO:0042773">
    <property type="term" value="P:ATP synthesis coupled electron transport"/>
    <property type="evidence" value="ECO:0007669"/>
    <property type="project" value="InterPro"/>
</dbReference>
<comment type="subcellular location">
    <subcellularLocation>
        <location evidence="1">Endomembrane system</location>
        <topology evidence="1">Multi-pass membrane protein</topology>
    </subcellularLocation>
    <subcellularLocation>
        <location evidence="6">Membrane</location>
        <topology evidence="6">Multi-pass membrane protein</topology>
    </subcellularLocation>
</comment>
<reference evidence="9" key="1">
    <citation type="submission" date="2020-08" db="EMBL/GenBank/DDBJ databases">
        <title>Whole genome shotgun sequence of Polymorphospora rubra NBRC 101157.</title>
        <authorList>
            <person name="Komaki H."/>
            <person name="Tamura T."/>
        </authorList>
    </citation>
    <scope>NUCLEOTIDE SEQUENCE</scope>
    <source>
        <strain evidence="9">NBRC 101157</strain>
    </source>
</reference>
<dbReference type="InterPro" id="IPR010227">
    <property type="entry name" value="NADH_Q_OxRdtase_chainM/4"/>
</dbReference>
<evidence type="ECO:0000256" key="1">
    <source>
        <dbReference type="ARBA" id="ARBA00004127"/>
    </source>
</evidence>
<evidence type="ECO:0000256" key="5">
    <source>
        <dbReference type="ARBA" id="ARBA00023136"/>
    </source>
</evidence>
<dbReference type="AlphaFoldDB" id="A0A810MZ14"/>
<feature type="transmembrane region" description="Helical" evidence="7">
    <location>
        <begin position="128"/>
        <end position="146"/>
    </location>
</feature>
<evidence type="ECO:0000256" key="3">
    <source>
        <dbReference type="ARBA" id="ARBA00022692"/>
    </source>
</evidence>
<dbReference type="GO" id="GO:0048039">
    <property type="term" value="F:ubiquinone binding"/>
    <property type="evidence" value="ECO:0007669"/>
    <property type="project" value="TreeGrafter"/>
</dbReference>
<dbReference type="RefSeq" id="WP_212823180.1">
    <property type="nucleotide sequence ID" value="NZ_AP023359.1"/>
</dbReference>
<name>A0A810MZ14_9ACTN</name>
<gene>
    <name evidence="9" type="ORF">Prubr_16390</name>
</gene>
<dbReference type="GO" id="GO:0012505">
    <property type="term" value="C:endomembrane system"/>
    <property type="evidence" value="ECO:0007669"/>
    <property type="project" value="UniProtKB-SubCell"/>
</dbReference>
<dbReference type="GO" id="GO:0003954">
    <property type="term" value="F:NADH dehydrogenase activity"/>
    <property type="evidence" value="ECO:0007669"/>
    <property type="project" value="TreeGrafter"/>
</dbReference>
<evidence type="ECO:0000256" key="6">
    <source>
        <dbReference type="RuleBase" id="RU000320"/>
    </source>
</evidence>
<dbReference type="PRINTS" id="PR01437">
    <property type="entry name" value="NUOXDRDTASE4"/>
</dbReference>
<dbReference type="PANTHER" id="PTHR43507">
    <property type="entry name" value="NADH-UBIQUINONE OXIDOREDUCTASE CHAIN 4"/>
    <property type="match status" value="1"/>
</dbReference>
<dbReference type="InterPro" id="IPR001750">
    <property type="entry name" value="ND/Mrp_TM"/>
</dbReference>
<dbReference type="GO" id="GO:0016020">
    <property type="term" value="C:membrane"/>
    <property type="evidence" value="ECO:0007669"/>
    <property type="project" value="UniProtKB-SubCell"/>
</dbReference>
<feature type="transmembrane region" description="Helical" evidence="7">
    <location>
        <begin position="223"/>
        <end position="246"/>
    </location>
</feature>
<feature type="transmembrane region" description="Helical" evidence="7">
    <location>
        <begin position="287"/>
        <end position="309"/>
    </location>
</feature>
<feature type="transmembrane region" description="Helical" evidence="7">
    <location>
        <begin position="477"/>
        <end position="499"/>
    </location>
</feature>
<organism evidence="9 10">
    <name type="scientific">Polymorphospora rubra</name>
    <dbReference type="NCBI Taxonomy" id="338584"/>
    <lineage>
        <taxon>Bacteria</taxon>
        <taxon>Bacillati</taxon>
        <taxon>Actinomycetota</taxon>
        <taxon>Actinomycetes</taxon>
        <taxon>Micromonosporales</taxon>
        <taxon>Micromonosporaceae</taxon>
        <taxon>Polymorphospora</taxon>
    </lineage>
</organism>
<feature type="transmembrane region" description="Helical" evidence="7">
    <location>
        <begin position="385"/>
        <end position="403"/>
    </location>
</feature>
<dbReference type="PANTHER" id="PTHR43507:SF1">
    <property type="entry name" value="NADH-UBIQUINONE OXIDOREDUCTASE CHAIN 4"/>
    <property type="match status" value="1"/>
</dbReference>
<feature type="domain" description="NADH:quinone oxidoreductase/Mrp antiporter transmembrane" evidence="8">
    <location>
        <begin position="145"/>
        <end position="432"/>
    </location>
</feature>
<feature type="transmembrane region" description="Helical" evidence="7">
    <location>
        <begin position="152"/>
        <end position="169"/>
    </location>
</feature>
<proteinExistence type="inferred from homology"/>
<dbReference type="Proteomes" id="UP000680866">
    <property type="component" value="Chromosome"/>
</dbReference>
<dbReference type="GO" id="GO:0008137">
    <property type="term" value="F:NADH dehydrogenase (ubiquinone) activity"/>
    <property type="evidence" value="ECO:0007669"/>
    <property type="project" value="InterPro"/>
</dbReference>
<feature type="transmembrane region" description="Helical" evidence="7">
    <location>
        <begin position="343"/>
        <end position="364"/>
    </location>
</feature>
<feature type="transmembrane region" description="Helical" evidence="7">
    <location>
        <begin position="258"/>
        <end position="281"/>
    </location>
</feature>
<feature type="transmembrane region" description="Helical" evidence="7">
    <location>
        <begin position="181"/>
        <end position="203"/>
    </location>
</feature>
<keyword evidence="4 7" id="KW-1133">Transmembrane helix</keyword>
<feature type="transmembrane region" description="Helical" evidence="7">
    <location>
        <begin position="33"/>
        <end position="54"/>
    </location>
</feature>
<dbReference type="EMBL" id="AP023359">
    <property type="protein sequence ID" value="BCJ64618.1"/>
    <property type="molecule type" value="Genomic_DNA"/>
</dbReference>
<comment type="similarity">
    <text evidence="2">Belongs to the complex I subunit 4 family.</text>
</comment>
<feature type="transmembrane region" description="Helical" evidence="7">
    <location>
        <begin position="96"/>
        <end position="116"/>
    </location>
</feature>
<keyword evidence="10" id="KW-1185">Reference proteome</keyword>
<feature type="transmembrane region" description="Helical" evidence="7">
    <location>
        <begin position="423"/>
        <end position="443"/>
    </location>
</feature>
<dbReference type="InterPro" id="IPR003918">
    <property type="entry name" value="NADH_UbQ_OxRdtase"/>
</dbReference>
<evidence type="ECO:0000256" key="4">
    <source>
        <dbReference type="ARBA" id="ARBA00022989"/>
    </source>
</evidence>
<protein>
    <submittedName>
        <fullName evidence="9">NADH-quinone oxidoreductase subunit M</fullName>
    </submittedName>
</protein>
<evidence type="ECO:0000256" key="2">
    <source>
        <dbReference type="ARBA" id="ARBA00009025"/>
    </source>
</evidence>
<evidence type="ECO:0000313" key="9">
    <source>
        <dbReference type="EMBL" id="BCJ64618.1"/>
    </source>
</evidence>
<evidence type="ECO:0000256" key="7">
    <source>
        <dbReference type="SAM" id="Phobius"/>
    </source>
</evidence>
<feature type="transmembrane region" description="Helical" evidence="7">
    <location>
        <begin position="316"/>
        <end position="337"/>
    </location>
</feature>
<dbReference type="NCBIfam" id="TIGR01972">
    <property type="entry name" value="NDH_I_M"/>
    <property type="match status" value="1"/>
</dbReference>
<keyword evidence="5 7" id="KW-0472">Membrane</keyword>
<dbReference type="KEGG" id="pry:Prubr_16390"/>
<evidence type="ECO:0000259" key="8">
    <source>
        <dbReference type="Pfam" id="PF00361"/>
    </source>
</evidence>